<reference evidence="1 2" key="1">
    <citation type="submission" date="2019-07" db="EMBL/GenBank/DDBJ databases">
        <authorList>
            <person name="Jastrzebski P J."/>
            <person name="Paukszto L."/>
            <person name="Jastrzebski P J."/>
        </authorList>
    </citation>
    <scope>NUCLEOTIDE SEQUENCE [LARGE SCALE GENOMIC DNA]</scope>
    <source>
        <strain evidence="1 2">WMS-il1</strain>
    </source>
</reference>
<proteinExistence type="predicted"/>
<gene>
    <name evidence="1" type="ORF">WMSIL1_LOCUS5032</name>
</gene>
<protein>
    <submittedName>
        <fullName evidence="1">Uncharacterized protein</fullName>
    </submittedName>
</protein>
<organism evidence="1 2">
    <name type="scientific">Hymenolepis diminuta</name>
    <name type="common">Rat tapeworm</name>
    <dbReference type="NCBI Taxonomy" id="6216"/>
    <lineage>
        <taxon>Eukaryota</taxon>
        <taxon>Metazoa</taxon>
        <taxon>Spiralia</taxon>
        <taxon>Lophotrochozoa</taxon>
        <taxon>Platyhelminthes</taxon>
        <taxon>Cestoda</taxon>
        <taxon>Eucestoda</taxon>
        <taxon>Cyclophyllidea</taxon>
        <taxon>Hymenolepididae</taxon>
        <taxon>Hymenolepis</taxon>
    </lineage>
</organism>
<dbReference type="Proteomes" id="UP000321570">
    <property type="component" value="Unassembled WGS sequence"/>
</dbReference>
<name>A0A564YEC9_HYMDI</name>
<sequence>MGQRLTSREEVEIKKLASSFHSKLAKFYDEGMRKLVARWKDVINESGDCAEH</sequence>
<keyword evidence="2" id="KW-1185">Reference proteome</keyword>
<dbReference type="AlphaFoldDB" id="A0A564YEC9"/>
<evidence type="ECO:0000313" key="2">
    <source>
        <dbReference type="Proteomes" id="UP000321570"/>
    </source>
</evidence>
<evidence type="ECO:0000313" key="1">
    <source>
        <dbReference type="EMBL" id="VUZ44894.1"/>
    </source>
</evidence>
<dbReference type="EMBL" id="CABIJS010000155">
    <property type="protein sequence ID" value="VUZ44894.1"/>
    <property type="molecule type" value="Genomic_DNA"/>
</dbReference>
<accession>A0A564YEC9</accession>